<sequence>MISELDRVFLTADLPEYDLKTGDIGTVVLVDQ</sequence>
<dbReference type="Pfam" id="PF16277">
    <property type="entry name" value="DUF4926"/>
    <property type="match status" value="1"/>
</dbReference>
<organism evidence="1">
    <name type="scientific">Planktothricoides raciborskii GIHE-MW2</name>
    <dbReference type="NCBI Taxonomy" id="2792601"/>
    <lineage>
        <taxon>Bacteria</taxon>
        <taxon>Bacillati</taxon>
        <taxon>Cyanobacteriota</taxon>
        <taxon>Cyanophyceae</taxon>
        <taxon>Oscillatoriophycideae</taxon>
        <taxon>Oscillatoriales</taxon>
        <taxon>Oscillatoriaceae</taxon>
        <taxon>Planktothricoides</taxon>
    </lineage>
</organism>
<name>A0AAU8JKX7_9CYAN</name>
<dbReference type="AlphaFoldDB" id="A0AAU8JKX7"/>
<dbReference type="EMBL" id="CP159837">
    <property type="protein sequence ID" value="XCM39416.1"/>
    <property type="molecule type" value="Genomic_DNA"/>
</dbReference>
<protein>
    <submittedName>
        <fullName evidence="1">DUF4926 domain-containing protein</fullName>
    </submittedName>
</protein>
<dbReference type="InterPro" id="IPR032568">
    <property type="entry name" value="DUF4926"/>
</dbReference>
<proteinExistence type="predicted"/>
<reference evidence="1" key="1">
    <citation type="submission" date="2024-07" db="EMBL/GenBank/DDBJ databases">
        <authorList>
            <person name="Kim Y.J."/>
            <person name="Jeong J.Y."/>
        </authorList>
    </citation>
    <scope>NUCLEOTIDE SEQUENCE</scope>
    <source>
        <strain evidence="1">GIHE-MW2</strain>
    </source>
</reference>
<dbReference type="RefSeq" id="WP_354636147.1">
    <property type="nucleotide sequence ID" value="NZ_CP159837.1"/>
</dbReference>
<gene>
    <name evidence="1" type="ORF">ABWT76_002348</name>
</gene>
<accession>A0AAU8JKX7</accession>
<evidence type="ECO:0000313" key="1">
    <source>
        <dbReference type="EMBL" id="XCM39416.1"/>
    </source>
</evidence>